<accession>A0A974CUU7</accession>
<organism evidence="1 2">
    <name type="scientific">Xenopus laevis</name>
    <name type="common">African clawed frog</name>
    <dbReference type="NCBI Taxonomy" id="8355"/>
    <lineage>
        <taxon>Eukaryota</taxon>
        <taxon>Metazoa</taxon>
        <taxon>Chordata</taxon>
        <taxon>Craniata</taxon>
        <taxon>Vertebrata</taxon>
        <taxon>Euteleostomi</taxon>
        <taxon>Amphibia</taxon>
        <taxon>Batrachia</taxon>
        <taxon>Anura</taxon>
        <taxon>Pipoidea</taxon>
        <taxon>Pipidae</taxon>
        <taxon>Xenopodinae</taxon>
        <taxon>Xenopus</taxon>
        <taxon>Xenopus</taxon>
    </lineage>
</organism>
<dbReference type="AlphaFoldDB" id="A0A974CUU7"/>
<dbReference type="EMBL" id="CM004475">
    <property type="protein sequence ID" value="OCT78926.1"/>
    <property type="molecule type" value="Genomic_DNA"/>
</dbReference>
<protein>
    <submittedName>
        <fullName evidence="1">Uncharacterized protein</fullName>
    </submittedName>
</protein>
<sequence>MGKPSQAGKFLKFRITSQENNQVMFTSSDVYLKGRFWRQASGRSMMTLIIEHSVSASGPVHGRPNK</sequence>
<proteinExistence type="predicted"/>
<evidence type="ECO:0000313" key="2">
    <source>
        <dbReference type="Proteomes" id="UP000694892"/>
    </source>
</evidence>
<name>A0A974CUU7_XENLA</name>
<dbReference type="Proteomes" id="UP000694892">
    <property type="component" value="Chromosome 5S"/>
</dbReference>
<gene>
    <name evidence="1" type="ORF">XELAEV_18030015mg</name>
</gene>
<evidence type="ECO:0000313" key="1">
    <source>
        <dbReference type="EMBL" id="OCT78926.1"/>
    </source>
</evidence>
<reference evidence="2" key="1">
    <citation type="journal article" date="2016" name="Nature">
        <title>Genome evolution in the allotetraploid frog Xenopus laevis.</title>
        <authorList>
            <person name="Session A.M."/>
            <person name="Uno Y."/>
            <person name="Kwon T."/>
            <person name="Chapman J.A."/>
            <person name="Toyoda A."/>
            <person name="Takahashi S."/>
            <person name="Fukui A."/>
            <person name="Hikosaka A."/>
            <person name="Suzuki A."/>
            <person name="Kondo M."/>
            <person name="van Heeringen S.J."/>
            <person name="Quigley I."/>
            <person name="Heinz S."/>
            <person name="Ogino H."/>
            <person name="Ochi H."/>
            <person name="Hellsten U."/>
            <person name="Lyons J.B."/>
            <person name="Simakov O."/>
            <person name="Putnam N."/>
            <person name="Stites J."/>
            <person name="Kuroki Y."/>
            <person name="Tanaka T."/>
            <person name="Michiue T."/>
            <person name="Watanabe M."/>
            <person name="Bogdanovic O."/>
            <person name="Lister R."/>
            <person name="Georgiou G."/>
            <person name="Paranjpe S.S."/>
            <person name="van Kruijsbergen I."/>
            <person name="Shu S."/>
            <person name="Carlson J."/>
            <person name="Kinoshita T."/>
            <person name="Ohta Y."/>
            <person name="Mawaribuchi S."/>
            <person name="Jenkins J."/>
            <person name="Grimwood J."/>
            <person name="Schmutz J."/>
            <person name="Mitros T."/>
            <person name="Mozaffari S.V."/>
            <person name="Suzuki Y."/>
            <person name="Haramoto Y."/>
            <person name="Yamamoto T.S."/>
            <person name="Takagi C."/>
            <person name="Heald R."/>
            <person name="Miller K."/>
            <person name="Haudenschild C."/>
            <person name="Kitzman J."/>
            <person name="Nakayama T."/>
            <person name="Izutsu Y."/>
            <person name="Robert J."/>
            <person name="Fortriede J."/>
            <person name="Burns K."/>
            <person name="Lotay V."/>
            <person name="Karimi K."/>
            <person name="Yasuoka Y."/>
            <person name="Dichmann D.S."/>
            <person name="Flajnik M.F."/>
            <person name="Houston D.W."/>
            <person name="Shendure J."/>
            <person name="DuPasquier L."/>
            <person name="Vize P.D."/>
            <person name="Zorn A.M."/>
            <person name="Ito M."/>
            <person name="Marcotte E.M."/>
            <person name="Wallingford J.B."/>
            <person name="Ito Y."/>
            <person name="Asashima M."/>
            <person name="Ueno N."/>
            <person name="Matsuda Y."/>
            <person name="Veenstra G.J."/>
            <person name="Fujiyama A."/>
            <person name="Harland R.M."/>
            <person name="Taira M."/>
            <person name="Rokhsar D.S."/>
        </authorList>
    </citation>
    <scope>NUCLEOTIDE SEQUENCE [LARGE SCALE GENOMIC DNA]</scope>
    <source>
        <strain evidence="2">J</strain>
    </source>
</reference>